<dbReference type="InterPro" id="IPR044855">
    <property type="entry name" value="CoA-Trfase_III_dom3_sf"/>
</dbReference>
<dbReference type="SUPFAM" id="SSF57903">
    <property type="entry name" value="FYVE/PHD zinc finger"/>
    <property type="match status" value="1"/>
</dbReference>
<sequence length="1001" mass="108694">MKGRTIISQGFLVNRASFRSTTYVGGSGFQLRRYSTPAPAPGVLPLEGIRVLDMTRVLAGPYCTQILGDLGADVIKVEHPQRGDDTRAWGPPFAKYQDPSKKGPGESAYYLAANRNKKSIGLSFAHTSGVEILHKLVKECDVLVENYLPGSLKKYAMDYETLSKINPKLIYASITGYGQTGPYSNRAGYDVMVEAEMGLMHITGSRDGPPVKVGVAVTDLTTGLYTSNAIMAAIIARGRTGKGQYIDACLSDCQVATLANLASSALISGEKDSGRWGTAHPSIVPYRSYKTLDGDILFGGGNDRLFGVLSDRLGHPEWKTDDRFVTNSNRVENRVEIDSLIEEITKTKTTQEWLDIFEGSGMPYAAVNDIQATLNHEHVRARGMVTEIDHPECGPMKLVNTPIKYSHAKPGVRTPPPTLGQHTDEVLQGLLDYSADEVLSLKKEGNSRVPNPPPSQSAELSTPTSDASYSMLQNAQHVPSSNSFDFYGVQANNSMTSVAPVITHPSQAISAGLLTQPGEYSQSLQTAGQFGGTQFHSQQMPLSNASMWNTASLFLNNFGSASNPMTALRNGVIGYPDLAPAPTSAPPKPAPIAKTLTEASTPSVVQVAPGTATSALSDLTYNKPNGSQTLAIQAQPVLPAPNLSINPTITQKQSTPLKSSPGKTSVKSRKRRIKRKRAHDSEDEIKAHDSSSDDESEDMLPSARQTKSGRQVNRPTFFAPSPEPVSVSRQKSSPSGTATATPAKRRRKVYRKNGKEINVTCRHCQRGHSPVTNMIVFCDECNDAYHQYCHDPPIKQELIDDKDAEWFCSECRPETRHRVLLKLKLPPQQENTPSIASPISSVPLVCGEQFTAEEQRGYLSSLSHAALVDMLVTLSKANPTLPVFPENLKDLQRSKFAVTTATTIHAASELTEEVTMETKDAASPSVDEEDSDADSDSGSEYEVEEHRLYPRSGNGFHLPPEEDDFDILLDDPACPTFSYTLHSYSQANSLADKIPIVQVGG</sequence>
<dbReference type="PROSITE" id="PS01359">
    <property type="entry name" value="ZF_PHD_1"/>
    <property type="match status" value="1"/>
</dbReference>
<dbReference type="SUPFAM" id="SSF89796">
    <property type="entry name" value="CoA-transferase family III (CaiB/BaiF)"/>
    <property type="match status" value="1"/>
</dbReference>
<evidence type="ECO:0000256" key="5">
    <source>
        <dbReference type="ARBA" id="ARBA00022833"/>
    </source>
</evidence>
<feature type="compositionally biased region" description="Basic residues" evidence="7">
    <location>
        <begin position="666"/>
        <end position="678"/>
    </location>
</feature>
<name>A0A093V9S7_TALMA</name>
<dbReference type="SMART" id="SM00249">
    <property type="entry name" value="PHD"/>
    <property type="match status" value="1"/>
</dbReference>
<dbReference type="PANTHER" id="PTHR48207">
    <property type="entry name" value="SUCCINATE--HYDROXYMETHYLGLUTARATE COA-TRANSFERASE"/>
    <property type="match status" value="1"/>
</dbReference>
<dbReference type="CDD" id="cd15502">
    <property type="entry name" value="PHD_Phf1p_Phf2p_like"/>
    <property type="match status" value="1"/>
</dbReference>
<dbReference type="Pfam" id="PF02515">
    <property type="entry name" value="CoA_transf_3"/>
    <property type="match status" value="1"/>
</dbReference>
<dbReference type="InterPro" id="IPR019787">
    <property type="entry name" value="Znf_PHD-finger"/>
</dbReference>
<dbReference type="InterPro" id="IPR003673">
    <property type="entry name" value="CoA-Trfase_fam_III"/>
</dbReference>
<dbReference type="GO" id="GO:0047369">
    <property type="term" value="F:succinate-hydroxymethylglutarate CoA-transferase activity"/>
    <property type="evidence" value="ECO:0007669"/>
    <property type="project" value="TreeGrafter"/>
</dbReference>
<dbReference type="EMBL" id="JPOX01000010">
    <property type="protein sequence ID" value="KFX49302.1"/>
    <property type="molecule type" value="Genomic_DNA"/>
</dbReference>
<evidence type="ECO:0000256" key="4">
    <source>
        <dbReference type="ARBA" id="ARBA00022771"/>
    </source>
</evidence>
<feature type="region of interest" description="Disordered" evidence="7">
    <location>
        <begin position="443"/>
        <end position="466"/>
    </location>
</feature>
<dbReference type="GO" id="GO:0008270">
    <property type="term" value="F:zinc ion binding"/>
    <property type="evidence" value="ECO:0007669"/>
    <property type="project" value="UniProtKB-KW"/>
</dbReference>
<evidence type="ECO:0000313" key="9">
    <source>
        <dbReference type="EMBL" id="KFX49302.1"/>
    </source>
</evidence>
<dbReference type="Gene3D" id="3.30.1540.10">
    <property type="entry name" value="formyl-coa transferase, domain 3"/>
    <property type="match status" value="1"/>
</dbReference>
<feature type="compositionally biased region" description="Acidic residues" evidence="7">
    <location>
        <begin position="926"/>
        <end position="943"/>
    </location>
</feature>
<evidence type="ECO:0000256" key="3">
    <source>
        <dbReference type="ARBA" id="ARBA00022723"/>
    </source>
</evidence>
<dbReference type="PROSITE" id="PS50016">
    <property type="entry name" value="ZF_PHD_2"/>
    <property type="match status" value="1"/>
</dbReference>
<dbReference type="GO" id="GO:0005739">
    <property type="term" value="C:mitochondrion"/>
    <property type="evidence" value="ECO:0007669"/>
    <property type="project" value="TreeGrafter"/>
</dbReference>
<feature type="compositionally biased region" description="Polar residues" evidence="7">
    <location>
        <begin position="703"/>
        <end position="714"/>
    </location>
</feature>
<proteinExistence type="inferred from homology"/>
<dbReference type="Gene3D" id="3.30.40.10">
    <property type="entry name" value="Zinc/RING finger domain, C3HC4 (zinc finger)"/>
    <property type="match status" value="1"/>
</dbReference>
<evidence type="ECO:0000256" key="1">
    <source>
        <dbReference type="ARBA" id="ARBA00008383"/>
    </source>
</evidence>
<evidence type="ECO:0000256" key="6">
    <source>
        <dbReference type="PROSITE-ProRule" id="PRU00146"/>
    </source>
</evidence>
<keyword evidence="3" id="KW-0479">Metal-binding</keyword>
<dbReference type="InterPro" id="IPR050483">
    <property type="entry name" value="CoA-transferase_III_domain"/>
</dbReference>
<evidence type="ECO:0000256" key="7">
    <source>
        <dbReference type="SAM" id="MobiDB-lite"/>
    </source>
</evidence>
<keyword evidence="5" id="KW-0862">Zinc</keyword>
<dbReference type="InterPro" id="IPR019786">
    <property type="entry name" value="Zinc_finger_PHD-type_CS"/>
</dbReference>
<dbReference type="InterPro" id="IPR001965">
    <property type="entry name" value="Znf_PHD"/>
</dbReference>
<feature type="domain" description="PHD-type" evidence="8">
    <location>
        <begin position="758"/>
        <end position="814"/>
    </location>
</feature>
<dbReference type="Gene3D" id="3.40.50.10540">
    <property type="entry name" value="Crotonobetainyl-coa:carnitine coa-transferase, domain 1"/>
    <property type="match status" value="1"/>
</dbReference>
<comment type="caution">
    <text evidence="9">The sequence shown here is derived from an EMBL/GenBank/DDBJ whole genome shotgun (WGS) entry which is preliminary data.</text>
</comment>
<dbReference type="InterPro" id="IPR023606">
    <property type="entry name" value="CoA-Trfase_III_dom_1_sf"/>
</dbReference>
<keyword evidence="2 9" id="KW-0808">Transferase</keyword>
<dbReference type="Pfam" id="PF00628">
    <property type="entry name" value="PHD"/>
    <property type="match status" value="1"/>
</dbReference>
<protein>
    <submittedName>
        <fullName evidence="9">Succinate--hydroxymethylglutarate CoA-transferase</fullName>
    </submittedName>
</protein>
<gene>
    <name evidence="9" type="ORF">GQ26_0102820</name>
</gene>
<accession>A0A093V9S7</accession>
<organism evidence="9">
    <name type="scientific">Talaromyces marneffei PM1</name>
    <dbReference type="NCBI Taxonomy" id="1077442"/>
    <lineage>
        <taxon>Eukaryota</taxon>
        <taxon>Fungi</taxon>
        <taxon>Dikarya</taxon>
        <taxon>Ascomycota</taxon>
        <taxon>Pezizomycotina</taxon>
        <taxon>Eurotiomycetes</taxon>
        <taxon>Eurotiomycetidae</taxon>
        <taxon>Eurotiales</taxon>
        <taxon>Trichocomaceae</taxon>
        <taxon>Talaromyces</taxon>
        <taxon>Talaromyces sect. Talaromyces</taxon>
    </lineage>
</organism>
<feature type="compositionally biased region" description="Polar residues" evidence="7">
    <location>
        <begin position="643"/>
        <end position="662"/>
    </location>
</feature>
<comment type="similarity">
    <text evidence="1">Belongs to the CoA-transferase III family.</text>
</comment>
<reference evidence="9" key="1">
    <citation type="journal article" date="2014" name="PLoS Genet.">
        <title>Signature Gene Expression Reveals Novel Clues to the Molecular Mechanisms of Dimorphic Transition in Penicillium marneffei.</title>
        <authorList>
            <person name="Yang E."/>
            <person name="Wang G."/>
            <person name="Cai J."/>
            <person name="Woo P.C."/>
            <person name="Lau S.K."/>
            <person name="Yuen K.-Y."/>
            <person name="Chow W.-N."/>
            <person name="Lin X."/>
        </authorList>
    </citation>
    <scope>NUCLEOTIDE SEQUENCE [LARGE SCALE GENOMIC DNA]</scope>
    <source>
        <strain evidence="9">PM1</strain>
    </source>
</reference>
<evidence type="ECO:0000259" key="8">
    <source>
        <dbReference type="PROSITE" id="PS50016"/>
    </source>
</evidence>
<dbReference type="HOGENOM" id="CLU_299605_0_0_1"/>
<dbReference type="InterPro" id="IPR011011">
    <property type="entry name" value="Znf_FYVE_PHD"/>
</dbReference>
<dbReference type="AlphaFoldDB" id="A0A093V9S7"/>
<feature type="region of interest" description="Disordered" evidence="7">
    <location>
        <begin position="908"/>
        <end position="956"/>
    </location>
</feature>
<evidence type="ECO:0000256" key="2">
    <source>
        <dbReference type="ARBA" id="ARBA00022679"/>
    </source>
</evidence>
<feature type="region of interest" description="Disordered" evidence="7">
    <location>
        <begin position="643"/>
        <end position="747"/>
    </location>
</feature>
<keyword evidence="4 6" id="KW-0863">Zinc-finger</keyword>
<dbReference type="InterPro" id="IPR013083">
    <property type="entry name" value="Znf_RING/FYVE/PHD"/>
</dbReference>
<dbReference type="PANTHER" id="PTHR48207:SF3">
    <property type="entry name" value="SUCCINATE--HYDROXYMETHYLGLUTARATE COA-TRANSFERASE"/>
    <property type="match status" value="1"/>
</dbReference>
<feature type="compositionally biased region" description="Polar residues" evidence="7">
    <location>
        <begin position="456"/>
        <end position="466"/>
    </location>
</feature>
<feature type="compositionally biased region" description="Polar residues" evidence="7">
    <location>
        <begin position="727"/>
        <end position="740"/>
    </location>
</feature>